<comment type="function">
    <text evidence="9">Scaffolding subunit of the trimeric nuclear exosome targeting (NEXT) complex that is involved in the surveillance and turnover of aberrant transcripts and non-coding RNAs. NEXT functions as an RNA exosome cofactor that directs a subset of non-coding short-lived RNAs for exosomal degradation. May be involved in pre-mRNA splicing. It is required for 3'-end maturation of telomerase RNA component (TERC), TERC 3'-end targeting to the nuclear RNA exosome, and for telomerase function.</text>
</comment>
<keyword evidence="5 10" id="KW-0863">Zinc-finger</keyword>
<evidence type="ECO:0000256" key="8">
    <source>
        <dbReference type="ARBA" id="ARBA00032546"/>
    </source>
</evidence>
<protein>
    <recommendedName>
        <fullName evidence="3">Zinc finger CCHC domain-containing protein 8</fullName>
    </recommendedName>
    <alternativeName>
        <fullName evidence="8">TRAMP-like complex RNA-binding factor ZCCHC8</fullName>
    </alternativeName>
</protein>
<evidence type="ECO:0000256" key="1">
    <source>
        <dbReference type="ARBA" id="ARBA00004642"/>
    </source>
</evidence>
<dbReference type="Gene3D" id="4.10.60.10">
    <property type="entry name" value="Zinc finger, CCHC-type"/>
    <property type="match status" value="1"/>
</dbReference>
<feature type="region of interest" description="Disordered" evidence="11">
    <location>
        <begin position="286"/>
        <end position="352"/>
    </location>
</feature>
<evidence type="ECO:0000256" key="5">
    <source>
        <dbReference type="ARBA" id="ARBA00022771"/>
    </source>
</evidence>
<dbReference type="Proteomes" id="UP001642483">
    <property type="component" value="Unassembled WGS sequence"/>
</dbReference>
<organism evidence="13 14">
    <name type="scientific">Clavelina lepadiformis</name>
    <name type="common">Light-bulb sea squirt</name>
    <name type="synonym">Ascidia lepadiformis</name>
    <dbReference type="NCBI Taxonomy" id="159417"/>
    <lineage>
        <taxon>Eukaryota</taxon>
        <taxon>Metazoa</taxon>
        <taxon>Chordata</taxon>
        <taxon>Tunicata</taxon>
        <taxon>Ascidiacea</taxon>
        <taxon>Aplousobranchia</taxon>
        <taxon>Clavelinidae</taxon>
        <taxon>Clavelina</taxon>
    </lineage>
</organism>
<evidence type="ECO:0000256" key="11">
    <source>
        <dbReference type="SAM" id="MobiDB-lite"/>
    </source>
</evidence>
<evidence type="ECO:0000256" key="7">
    <source>
        <dbReference type="ARBA" id="ARBA00023242"/>
    </source>
</evidence>
<proteinExistence type="inferred from homology"/>
<evidence type="ECO:0000256" key="9">
    <source>
        <dbReference type="ARBA" id="ARBA00045870"/>
    </source>
</evidence>
<keyword evidence="14" id="KW-1185">Reference proteome</keyword>
<dbReference type="Pfam" id="PF04046">
    <property type="entry name" value="PSP"/>
    <property type="match status" value="1"/>
</dbReference>
<accession>A0ABP0FL62</accession>
<evidence type="ECO:0000256" key="2">
    <source>
        <dbReference type="ARBA" id="ARBA00007497"/>
    </source>
</evidence>
<feature type="domain" description="CCHC-type" evidence="12">
    <location>
        <begin position="106"/>
        <end position="121"/>
    </location>
</feature>
<keyword evidence="4" id="KW-0479">Metal-binding</keyword>
<keyword evidence="7" id="KW-0539">Nucleus</keyword>
<feature type="compositionally biased region" description="Polar residues" evidence="11">
    <location>
        <begin position="584"/>
        <end position="611"/>
    </location>
</feature>
<evidence type="ECO:0000256" key="4">
    <source>
        <dbReference type="ARBA" id="ARBA00022723"/>
    </source>
</evidence>
<feature type="compositionally biased region" description="Polar residues" evidence="11">
    <location>
        <begin position="506"/>
        <end position="547"/>
    </location>
</feature>
<evidence type="ECO:0000256" key="6">
    <source>
        <dbReference type="ARBA" id="ARBA00022833"/>
    </source>
</evidence>
<dbReference type="SMART" id="SM00581">
    <property type="entry name" value="PSP"/>
    <property type="match status" value="1"/>
</dbReference>
<comment type="caution">
    <text evidence="13">The sequence shown here is derived from an EMBL/GenBank/DDBJ whole genome shotgun (WGS) entry which is preliminary data.</text>
</comment>
<evidence type="ECO:0000313" key="13">
    <source>
        <dbReference type="EMBL" id="CAK8680382.1"/>
    </source>
</evidence>
<feature type="region of interest" description="Disordered" evidence="11">
    <location>
        <begin position="1"/>
        <end position="37"/>
    </location>
</feature>
<dbReference type="InterPro" id="IPR006568">
    <property type="entry name" value="PSP_pro-rich"/>
</dbReference>
<sequence length="674" mass="76249">MHNVRDSNDTRQPQNSALHFLPCNMNNQTKKSGRDERRASKAFVVTGHLQIYNNCFYLDQLGEPLLHDEALECYIPFYQRGKPDTLDGEVDLPTDEDKVKLNRRSCFNCGMKDHQLKDCPSPRNFQLISQRRQQFLDQASNTPPSGNVRYHADNEVEAADQRFLKFKPGVISEDLRKALGIGKRELPPYIYQMRWHGYPPGHLKEARIQGSGLNFYDKNNSSNEEIDLKEGPLDVDKIIDYPGFNVTPGRHARDNSHEVGAPPMDERHSKDVMVSYHKHRNQLLKRKMDRETENVRSGKKNKPNTDTVVRNDDIREVDMDTGDDGTPDESLQHAMTDDANSQEETNVANGEESTEYFEETVEERASAEVEDGELYEAGEGMETLDEVEDISEVVDQDEEENCLDGIDIGDLDEEELQIKKELILRRLMNQTPGEDSICVPETNKEVIDLTSDVEETIQDEVIILEDNENSIDDVEEVKIVPSYNDNFKEDSIEYSQEFFMHSHSDSIAQDSNTRNLPSFGSATTNLTENSSDSKTTTELSQQPSTDSKLAKMSKCKGHIVESDSPESPPTEAVEATEEKDQSHAEYTTELNETAVASEQSSPGSLTVNAVTINPEEQDNEVESTPKDGVPHRSKFAQGITQFDAYYGETKSQGVYTKLRTLLKSSPRRQQDKDS</sequence>
<dbReference type="InterPro" id="IPR052115">
    <property type="entry name" value="NEXT_complex_subunit_ZCCHC8"/>
</dbReference>
<evidence type="ECO:0000256" key="10">
    <source>
        <dbReference type="PROSITE-ProRule" id="PRU00047"/>
    </source>
</evidence>
<dbReference type="EMBL" id="CAWYQH010000068">
    <property type="protein sequence ID" value="CAK8680382.1"/>
    <property type="molecule type" value="Genomic_DNA"/>
</dbReference>
<keyword evidence="6" id="KW-0862">Zinc</keyword>
<dbReference type="PANTHER" id="PTHR13316:SF0">
    <property type="entry name" value="ZINC FINGER CCHC DOMAIN-CONTAINING PROTEIN 8"/>
    <property type="match status" value="1"/>
</dbReference>
<evidence type="ECO:0000313" key="14">
    <source>
        <dbReference type="Proteomes" id="UP001642483"/>
    </source>
</evidence>
<reference evidence="13 14" key="1">
    <citation type="submission" date="2024-02" db="EMBL/GenBank/DDBJ databases">
        <authorList>
            <person name="Daric V."/>
            <person name="Darras S."/>
        </authorList>
    </citation>
    <scope>NUCLEOTIDE SEQUENCE [LARGE SCALE GENOMIC DNA]</scope>
</reference>
<feature type="compositionally biased region" description="Basic and acidic residues" evidence="11">
    <location>
        <begin position="286"/>
        <end position="296"/>
    </location>
</feature>
<gene>
    <name evidence="13" type="ORF">CVLEPA_LOCUS10638</name>
</gene>
<name>A0ABP0FL62_CLALP</name>
<dbReference type="SUPFAM" id="SSF57756">
    <property type="entry name" value="Retrovirus zinc finger-like domains"/>
    <property type="match status" value="1"/>
</dbReference>
<dbReference type="PANTHER" id="PTHR13316">
    <property type="entry name" value="ZINC FINGER, CCHC DOMAIN CONTAINING 8"/>
    <property type="match status" value="1"/>
</dbReference>
<dbReference type="SMART" id="SM00343">
    <property type="entry name" value="ZnF_C2HC"/>
    <property type="match status" value="1"/>
</dbReference>
<evidence type="ECO:0000259" key="12">
    <source>
        <dbReference type="PROSITE" id="PS50158"/>
    </source>
</evidence>
<dbReference type="InterPro" id="IPR036875">
    <property type="entry name" value="Znf_CCHC_sf"/>
</dbReference>
<dbReference type="PROSITE" id="PS50158">
    <property type="entry name" value="ZF_CCHC"/>
    <property type="match status" value="1"/>
</dbReference>
<feature type="compositionally biased region" description="Basic and acidic residues" evidence="11">
    <location>
        <begin position="309"/>
        <end position="318"/>
    </location>
</feature>
<evidence type="ECO:0000256" key="3">
    <source>
        <dbReference type="ARBA" id="ARBA00022379"/>
    </source>
</evidence>
<feature type="region of interest" description="Disordered" evidence="11">
    <location>
        <begin position="246"/>
        <end position="266"/>
    </location>
</feature>
<feature type="compositionally biased region" description="Polar residues" evidence="11">
    <location>
        <begin position="338"/>
        <end position="348"/>
    </location>
</feature>
<comment type="similarity">
    <text evidence="2">Belongs to the ZCCHC8 family.</text>
</comment>
<dbReference type="InterPro" id="IPR001878">
    <property type="entry name" value="Znf_CCHC"/>
</dbReference>
<comment type="subcellular location">
    <subcellularLocation>
        <location evidence="1">Nucleus</location>
        <location evidence="1">Nucleoplasm</location>
    </subcellularLocation>
</comment>
<feature type="region of interest" description="Disordered" evidence="11">
    <location>
        <begin position="506"/>
        <end position="634"/>
    </location>
</feature>